<evidence type="ECO:0000259" key="8">
    <source>
        <dbReference type="PROSITE" id="PS50011"/>
    </source>
</evidence>
<dbReference type="InterPro" id="IPR001245">
    <property type="entry name" value="Ser-Thr/Tyr_kinase_cat_dom"/>
</dbReference>
<feature type="chain" id="PRO_5045666731" description="Protein kinase domain-containing protein" evidence="7">
    <location>
        <begin position="18"/>
        <end position="541"/>
    </location>
</feature>
<name>A0ABP1A9A3_9BRYO</name>
<evidence type="ECO:0000256" key="7">
    <source>
        <dbReference type="SAM" id="SignalP"/>
    </source>
</evidence>
<dbReference type="InterPro" id="IPR008271">
    <property type="entry name" value="Ser/Thr_kinase_AS"/>
</dbReference>
<dbReference type="PANTHER" id="PTHR44329">
    <property type="entry name" value="SERINE/THREONINE-PROTEIN KINASE TNNI3K-RELATED"/>
    <property type="match status" value="1"/>
</dbReference>
<proteinExistence type="predicted"/>
<dbReference type="InterPro" id="IPR017441">
    <property type="entry name" value="Protein_kinase_ATP_BS"/>
</dbReference>
<keyword evidence="10" id="KW-1185">Reference proteome</keyword>
<dbReference type="PROSITE" id="PS50011">
    <property type="entry name" value="PROTEIN_KINASE_DOM"/>
    <property type="match status" value="1"/>
</dbReference>
<feature type="binding site" evidence="6">
    <location>
        <position position="258"/>
    </location>
    <ligand>
        <name>ATP</name>
        <dbReference type="ChEBI" id="CHEBI:30616"/>
    </ligand>
</feature>
<dbReference type="InterPro" id="IPR011009">
    <property type="entry name" value="Kinase-like_dom_sf"/>
</dbReference>
<keyword evidence="4" id="KW-0418">Kinase</keyword>
<feature type="domain" description="Protein kinase" evidence="8">
    <location>
        <begin position="231"/>
        <end position="511"/>
    </location>
</feature>
<accession>A0ABP1A9A3</accession>
<dbReference type="PROSITE" id="PS00107">
    <property type="entry name" value="PROTEIN_KINASE_ATP"/>
    <property type="match status" value="1"/>
</dbReference>
<sequence>MTSWFPWVGSVLTACCSSEIISTSEISNSGIISTSEFSSSESLFEDCQEVARTLGLQCEHVKFNKSLCKLLATTYSSSLHNFLPVSGPVYEKVVVELRRVMLCGKTLVDQCKDENWWRSVIFSSDSASMGKRVLLHLNEFRLYVKILKLVAESRGAPDGTFIGLVILDSLTADVNDASQMDIESLRSDLESYTTTSCPQGDVTKLAEDVLRKLRATDSDHGYLHSIEYDDVKLEGYLGKGSFASVFKCEFLGVKAAAKVFRTSSSTTPRSTWVAAVQREAELQARLRHPNVVQFIGYAASEKQHIIVSELMSKNLRNYLDENILEGQTRPPLSLLLAVDIMLQIGEGMKYLHQSGMMHRDLKATNILINVVESTEFCISPSVQVKLTDFGFSKLKEATNSTMFTSKETGATLWRAPEVFKQNTEKYTKAADVYSYAMVFLEVLTGKMPWCDAQGNPTILVTSELLPSIHSEKRPSLPPENYCPAHLSTFINKCWATRAEDRPKFPEICEFLWQCKGQILTCSHAYPSPQSSTPQKCTNGGG</sequence>
<keyword evidence="5 6" id="KW-0067">ATP-binding</keyword>
<protein>
    <recommendedName>
        <fullName evidence="8">Protein kinase domain-containing protein</fullName>
    </recommendedName>
</protein>
<reference evidence="9" key="1">
    <citation type="submission" date="2024-03" db="EMBL/GenBank/DDBJ databases">
        <authorList>
            <consortium name="ELIXIR-Norway"/>
            <consortium name="Elixir Norway"/>
        </authorList>
    </citation>
    <scope>NUCLEOTIDE SEQUENCE</scope>
</reference>
<evidence type="ECO:0000256" key="3">
    <source>
        <dbReference type="ARBA" id="ARBA00022741"/>
    </source>
</evidence>
<dbReference type="PANTHER" id="PTHR44329:SF260">
    <property type="entry name" value="PROTEIN KINASE DOMAIN-CONTAINING PROTEIN"/>
    <property type="match status" value="1"/>
</dbReference>
<dbReference type="SUPFAM" id="SSF56112">
    <property type="entry name" value="Protein kinase-like (PK-like)"/>
    <property type="match status" value="1"/>
</dbReference>
<keyword evidence="3 6" id="KW-0547">Nucleotide-binding</keyword>
<organism evidence="9 10">
    <name type="scientific">Sphagnum jensenii</name>
    <dbReference type="NCBI Taxonomy" id="128206"/>
    <lineage>
        <taxon>Eukaryota</taxon>
        <taxon>Viridiplantae</taxon>
        <taxon>Streptophyta</taxon>
        <taxon>Embryophyta</taxon>
        <taxon>Bryophyta</taxon>
        <taxon>Sphagnophytina</taxon>
        <taxon>Sphagnopsida</taxon>
        <taxon>Sphagnales</taxon>
        <taxon>Sphagnaceae</taxon>
        <taxon>Sphagnum</taxon>
    </lineage>
</organism>
<evidence type="ECO:0000256" key="6">
    <source>
        <dbReference type="PROSITE-ProRule" id="PRU10141"/>
    </source>
</evidence>
<keyword evidence="2" id="KW-0808">Transferase</keyword>
<dbReference type="Pfam" id="PF07714">
    <property type="entry name" value="PK_Tyr_Ser-Thr"/>
    <property type="match status" value="1"/>
</dbReference>
<dbReference type="EMBL" id="OZ023711">
    <property type="protein sequence ID" value="CAK9859113.1"/>
    <property type="molecule type" value="Genomic_DNA"/>
</dbReference>
<keyword evidence="7" id="KW-0732">Signal</keyword>
<dbReference type="Gene3D" id="1.10.510.10">
    <property type="entry name" value="Transferase(Phosphotransferase) domain 1"/>
    <property type="match status" value="1"/>
</dbReference>
<dbReference type="SMART" id="SM00220">
    <property type="entry name" value="S_TKc"/>
    <property type="match status" value="1"/>
</dbReference>
<evidence type="ECO:0000256" key="5">
    <source>
        <dbReference type="ARBA" id="ARBA00022840"/>
    </source>
</evidence>
<dbReference type="InterPro" id="IPR000719">
    <property type="entry name" value="Prot_kinase_dom"/>
</dbReference>
<dbReference type="Proteomes" id="UP001497522">
    <property type="component" value="Chromosome 10"/>
</dbReference>
<gene>
    <name evidence="9" type="ORF">CSSPJE1EN2_LOCUS2108</name>
</gene>
<evidence type="ECO:0000313" key="9">
    <source>
        <dbReference type="EMBL" id="CAK9859113.1"/>
    </source>
</evidence>
<dbReference type="PROSITE" id="PS00108">
    <property type="entry name" value="PROTEIN_KINASE_ST"/>
    <property type="match status" value="1"/>
</dbReference>
<evidence type="ECO:0000313" key="10">
    <source>
        <dbReference type="Proteomes" id="UP001497522"/>
    </source>
</evidence>
<keyword evidence="1" id="KW-0723">Serine/threonine-protein kinase</keyword>
<evidence type="ECO:0000256" key="2">
    <source>
        <dbReference type="ARBA" id="ARBA00022679"/>
    </source>
</evidence>
<evidence type="ECO:0000256" key="4">
    <source>
        <dbReference type="ARBA" id="ARBA00022777"/>
    </source>
</evidence>
<feature type="signal peptide" evidence="7">
    <location>
        <begin position="1"/>
        <end position="17"/>
    </location>
</feature>
<evidence type="ECO:0000256" key="1">
    <source>
        <dbReference type="ARBA" id="ARBA00022527"/>
    </source>
</evidence>
<dbReference type="InterPro" id="IPR051681">
    <property type="entry name" value="Ser/Thr_Kinases-Pseudokinases"/>
</dbReference>